<sequence length="430" mass="49886">MTGQEFADVFPIANRKRYRIGREFVFTEKQCEEVSTKEEVLVPIRLDLEIDGTKIRDTFLWNQNDHVVSPDLFAEILCEDLKIPREQTLQFQNLISKQIKEQIEDFLNLNQSSVTVGSSHSKKRQRKNTNNISTPAMDSDISTSETPDNQFAFDLQDETFDDDKDRPELRILIKLDIIVGTVAYVDQIEWDINCRRNDPENFAKTICKDLNLSSEFENAIAHSIREQIHTYSKSLLLLDHKFDGSPIVDDEELAQSFLPTVNSIKKEMKLPLAPLLVEMDDSGMELIEKDLERLTRRKRRNQKSRRAITLPDREPQKTNRTRLPSMFEPIQEVKKPQLIEEMDEDNYFSGEEEVIRENTALTRAARGSRLTRATNVNETRIIDTNFKTNTKYDKIEVDLNTVKLVEKVWKCAKCDTTDTPIRRNGPLGEM</sequence>
<evidence type="ECO:0000256" key="6">
    <source>
        <dbReference type="SAM" id="MobiDB-lite"/>
    </source>
</evidence>
<evidence type="ECO:0000256" key="4">
    <source>
        <dbReference type="ARBA" id="ARBA00023163"/>
    </source>
</evidence>
<dbReference type="Proteomes" id="UP001211065">
    <property type="component" value="Unassembled WGS sequence"/>
</dbReference>
<dbReference type="Pfam" id="PF04855">
    <property type="entry name" value="SNF5"/>
    <property type="match status" value="1"/>
</dbReference>
<accession>A0AAD5TV06</accession>
<comment type="subcellular location">
    <subcellularLocation>
        <location evidence="1">Nucleus</location>
    </subcellularLocation>
</comment>
<dbReference type="AlphaFoldDB" id="A0AAD5TV06"/>
<feature type="non-terminal residue" evidence="7">
    <location>
        <position position="1"/>
    </location>
</feature>
<organism evidence="7 8">
    <name type="scientific">Clydaea vesicula</name>
    <dbReference type="NCBI Taxonomy" id="447962"/>
    <lineage>
        <taxon>Eukaryota</taxon>
        <taxon>Fungi</taxon>
        <taxon>Fungi incertae sedis</taxon>
        <taxon>Chytridiomycota</taxon>
        <taxon>Chytridiomycota incertae sedis</taxon>
        <taxon>Chytridiomycetes</taxon>
        <taxon>Lobulomycetales</taxon>
        <taxon>Lobulomycetaceae</taxon>
        <taxon>Clydaea</taxon>
    </lineage>
</organism>
<dbReference type="InterPro" id="IPR006939">
    <property type="entry name" value="SNF5"/>
</dbReference>
<name>A0AAD5TV06_9FUNG</name>
<evidence type="ECO:0000313" key="8">
    <source>
        <dbReference type="Proteomes" id="UP001211065"/>
    </source>
</evidence>
<evidence type="ECO:0000256" key="5">
    <source>
        <dbReference type="ARBA" id="ARBA00023242"/>
    </source>
</evidence>
<dbReference type="PANTHER" id="PTHR10019">
    <property type="entry name" value="SNF5"/>
    <property type="match status" value="1"/>
</dbReference>
<feature type="region of interest" description="Disordered" evidence="6">
    <location>
        <begin position="117"/>
        <end position="145"/>
    </location>
</feature>
<reference evidence="7" key="1">
    <citation type="submission" date="2020-05" db="EMBL/GenBank/DDBJ databases">
        <title>Phylogenomic resolution of chytrid fungi.</title>
        <authorList>
            <person name="Stajich J.E."/>
            <person name="Amses K."/>
            <person name="Simmons R."/>
            <person name="Seto K."/>
            <person name="Myers J."/>
            <person name="Bonds A."/>
            <person name="Quandt C.A."/>
            <person name="Barry K."/>
            <person name="Liu P."/>
            <person name="Grigoriev I."/>
            <person name="Longcore J.E."/>
            <person name="James T.Y."/>
        </authorList>
    </citation>
    <scope>NUCLEOTIDE SEQUENCE</scope>
    <source>
        <strain evidence="7">JEL0476</strain>
    </source>
</reference>
<gene>
    <name evidence="7" type="primary">SNF5</name>
    <name evidence="7" type="ORF">HK099_002377</name>
</gene>
<keyword evidence="8" id="KW-1185">Reference proteome</keyword>
<comment type="similarity">
    <text evidence="2">Belongs to the SNF5 family.</text>
</comment>
<keyword evidence="5" id="KW-0539">Nucleus</keyword>
<protein>
    <submittedName>
        <fullName evidence="7">SWI/SNF chromatin-remodeling complex subunit</fullName>
    </submittedName>
</protein>
<comment type="caution">
    <text evidence="7">The sequence shown here is derived from an EMBL/GenBank/DDBJ whole genome shotgun (WGS) entry which is preliminary data.</text>
</comment>
<proteinExistence type="inferred from homology"/>
<keyword evidence="4" id="KW-0804">Transcription</keyword>
<feature type="compositionally biased region" description="Polar residues" evidence="6">
    <location>
        <begin position="128"/>
        <end position="145"/>
    </location>
</feature>
<keyword evidence="3" id="KW-0805">Transcription regulation</keyword>
<evidence type="ECO:0000256" key="2">
    <source>
        <dbReference type="ARBA" id="ARBA00010239"/>
    </source>
</evidence>
<evidence type="ECO:0000256" key="3">
    <source>
        <dbReference type="ARBA" id="ARBA00023015"/>
    </source>
</evidence>
<dbReference type="GO" id="GO:0000228">
    <property type="term" value="C:nuclear chromosome"/>
    <property type="evidence" value="ECO:0007669"/>
    <property type="project" value="InterPro"/>
</dbReference>
<evidence type="ECO:0000256" key="1">
    <source>
        <dbReference type="ARBA" id="ARBA00004123"/>
    </source>
</evidence>
<feature type="region of interest" description="Disordered" evidence="6">
    <location>
        <begin position="299"/>
        <end position="320"/>
    </location>
</feature>
<evidence type="ECO:0000313" key="7">
    <source>
        <dbReference type="EMBL" id="KAJ3201087.1"/>
    </source>
</evidence>
<dbReference type="GO" id="GO:0006338">
    <property type="term" value="P:chromatin remodeling"/>
    <property type="evidence" value="ECO:0007669"/>
    <property type="project" value="InterPro"/>
</dbReference>
<dbReference type="EMBL" id="JADGJW010001785">
    <property type="protein sequence ID" value="KAJ3201087.1"/>
    <property type="molecule type" value="Genomic_DNA"/>
</dbReference>